<dbReference type="InterPro" id="IPR023214">
    <property type="entry name" value="HAD_sf"/>
</dbReference>
<sequence length="234" mass="25056">MVELVAFDIAGTVVDEGGIVYEVLRESVERAGVTVSEEQFLPWTGMEKRTAIANLLRLGRAVPTEAMVDDAFVWFTRELDRRYRENPPQPFPGVEELFVNLRAGGVKVALTTGFTSDVTDALLAGLGWTVGDGDPDATLDAVCTGDEVAASRPYPYMIHTVMQRTGTESVSAVIAVGDTRADLDAAHNAGVTGVGVTTGACARTELAARPHRSILDAVVELWADPVFENYADAV</sequence>
<dbReference type="PANTHER" id="PTHR43434:SF19">
    <property type="entry name" value="PHOSPHONOACETALDEHYDE HYDROLASE"/>
    <property type="match status" value="1"/>
</dbReference>
<dbReference type="InterPro" id="IPR023198">
    <property type="entry name" value="PGP-like_dom2"/>
</dbReference>
<evidence type="ECO:0000313" key="2">
    <source>
        <dbReference type="Proteomes" id="UP001500839"/>
    </source>
</evidence>
<dbReference type="EMBL" id="BAABKQ010000001">
    <property type="protein sequence ID" value="GAA4804195.1"/>
    <property type="molecule type" value="Genomic_DNA"/>
</dbReference>
<dbReference type="InterPro" id="IPR050155">
    <property type="entry name" value="HAD-like_hydrolase_sf"/>
</dbReference>
<dbReference type="SUPFAM" id="SSF56784">
    <property type="entry name" value="HAD-like"/>
    <property type="match status" value="1"/>
</dbReference>
<protein>
    <submittedName>
        <fullName evidence="1">Phosphonatase-like hydrolase</fullName>
    </submittedName>
</protein>
<organism evidence="1 2">
    <name type="scientific">Tomitella cavernea</name>
    <dbReference type="NCBI Taxonomy" id="1387982"/>
    <lineage>
        <taxon>Bacteria</taxon>
        <taxon>Bacillati</taxon>
        <taxon>Actinomycetota</taxon>
        <taxon>Actinomycetes</taxon>
        <taxon>Mycobacteriales</taxon>
        <taxon>Tomitella</taxon>
    </lineage>
</organism>
<dbReference type="SFLD" id="SFLDG01129">
    <property type="entry name" value="C1.5:_HAD__Beta-PGM__Phosphata"/>
    <property type="match status" value="1"/>
</dbReference>
<dbReference type="Proteomes" id="UP001500839">
    <property type="component" value="Unassembled WGS sequence"/>
</dbReference>
<name>A0ABP9C7X0_9ACTN</name>
<dbReference type="InterPro" id="IPR036412">
    <property type="entry name" value="HAD-like_sf"/>
</dbReference>
<accession>A0ABP9C7X0</accession>
<dbReference type="Gene3D" id="3.40.50.1000">
    <property type="entry name" value="HAD superfamily/HAD-like"/>
    <property type="match status" value="1"/>
</dbReference>
<dbReference type="SFLD" id="SFLDS00003">
    <property type="entry name" value="Haloacid_Dehalogenase"/>
    <property type="match status" value="1"/>
</dbReference>
<comment type="caution">
    <text evidence="1">The sequence shown here is derived from an EMBL/GenBank/DDBJ whole genome shotgun (WGS) entry which is preliminary data.</text>
</comment>
<keyword evidence="2" id="KW-1185">Reference proteome</keyword>
<dbReference type="RefSeq" id="WP_200174491.1">
    <property type="nucleotide sequence ID" value="NZ_BAABKQ010000001.1"/>
</dbReference>
<proteinExistence type="predicted"/>
<reference evidence="2" key="1">
    <citation type="journal article" date="2019" name="Int. J. Syst. Evol. Microbiol.">
        <title>The Global Catalogue of Microorganisms (GCM) 10K type strain sequencing project: providing services to taxonomists for standard genome sequencing and annotation.</title>
        <authorList>
            <consortium name="The Broad Institute Genomics Platform"/>
            <consortium name="The Broad Institute Genome Sequencing Center for Infectious Disease"/>
            <person name="Wu L."/>
            <person name="Ma J."/>
        </authorList>
    </citation>
    <scope>NUCLEOTIDE SEQUENCE [LARGE SCALE GENOMIC DNA]</scope>
    <source>
        <strain evidence="2">JCM 18542</strain>
    </source>
</reference>
<evidence type="ECO:0000313" key="1">
    <source>
        <dbReference type="EMBL" id="GAA4804195.1"/>
    </source>
</evidence>
<dbReference type="Pfam" id="PF00702">
    <property type="entry name" value="Hydrolase"/>
    <property type="match status" value="1"/>
</dbReference>
<dbReference type="Gene3D" id="1.10.150.240">
    <property type="entry name" value="Putative phosphatase, domain 2"/>
    <property type="match status" value="1"/>
</dbReference>
<gene>
    <name evidence="1" type="ORF">GCM10023353_03360</name>
</gene>
<dbReference type="NCBIfam" id="TIGR03351">
    <property type="entry name" value="PhnX-like"/>
    <property type="match status" value="1"/>
</dbReference>
<dbReference type="PANTHER" id="PTHR43434">
    <property type="entry name" value="PHOSPHOGLYCOLATE PHOSPHATASE"/>
    <property type="match status" value="1"/>
</dbReference>
<dbReference type="InterPro" id="IPR022468">
    <property type="entry name" value="PhnX-like"/>
</dbReference>